<dbReference type="SUPFAM" id="SSF52540">
    <property type="entry name" value="P-loop containing nucleoside triphosphate hydrolases"/>
    <property type="match status" value="1"/>
</dbReference>
<dbReference type="EMBL" id="JBEGDP010000019">
    <property type="protein sequence ID" value="MEQ7848659.1"/>
    <property type="molecule type" value="Genomic_DNA"/>
</dbReference>
<proteinExistence type="inferred from homology"/>
<gene>
    <name evidence="11" type="ORF">V6R90_15360</name>
</gene>
<dbReference type="SMART" id="SM00382">
    <property type="entry name" value="AAA"/>
    <property type="match status" value="1"/>
</dbReference>
<dbReference type="InterPro" id="IPR050388">
    <property type="entry name" value="ABC_Ni/Peptide_Import"/>
</dbReference>
<comment type="similarity">
    <text evidence="2">Belongs to the ABC transporter superfamily.</text>
</comment>
<keyword evidence="3" id="KW-0813">Transport</keyword>
<sequence length="226" mass="23350">MLELEGLDVRVGTRTLVSGVDLAVAAGERVALVGPSGSGKSLTAAAVLGTLGPAYAASGRLLLEGRPVDLRRRLGRTRRERAGLAAVHQASATALNPLVRVGAQLVEAARARRGLTRAAARDLVLDLLGQADLADPAALLGRHPAELSGGQVQRVCTVLALVCAPRLLVADEPTTALDAVARARVVDLLERHCADSGAALLLVTHDREVAARLCSRTVALAEGRVA</sequence>
<comment type="subcellular location">
    <subcellularLocation>
        <location evidence="1">Cell membrane</location>
        <topology evidence="1">Peripheral membrane protein</topology>
    </subcellularLocation>
</comment>
<dbReference type="Proteomes" id="UP001482520">
    <property type="component" value="Unassembled WGS sequence"/>
</dbReference>
<comment type="caution">
    <text evidence="11">The sequence shown here is derived from an EMBL/GenBank/DDBJ whole genome shotgun (WGS) entry which is preliminary data.</text>
</comment>
<dbReference type="PROSITE" id="PS50893">
    <property type="entry name" value="ABC_TRANSPORTER_2"/>
    <property type="match status" value="1"/>
</dbReference>
<keyword evidence="4" id="KW-1003">Cell membrane</keyword>
<reference evidence="11 12" key="1">
    <citation type="submission" date="2024-02" db="EMBL/GenBank/DDBJ databases">
        <title>Full genome sequence of Nocardioides kribbensis.</title>
        <authorList>
            <person name="Poletto B.L."/>
            <person name="Silva G."/>
            <person name="Galante D."/>
            <person name="Campos K.R."/>
            <person name="Santos M.B.N."/>
            <person name="Sacchi C.T."/>
        </authorList>
    </citation>
    <scope>NUCLEOTIDE SEQUENCE [LARGE SCALE GENOMIC DNA]</scope>
    <source>
        <strain evidence="11 12">O4R</strain>
    </source>
</reference>
<organism evidence="11 12">
    <name type="scientific">Nocardioides kribbensis</name>
    <dbReference type="NCBI Taxonomy" id="305517"/>
    <lineage>
        <taxon>Bacteria</taxon>
        <taxon>Bacillati</taxon>
        <taxon>Actinomycetota</taxon>
        <taxon>Actinomycetes</taxon>
        <taxon>Propionibacteriales</taxon>
        <taxon>Nocardioidaceae</taxon>
        <taxon>Nocardioides</taxon>
    </lineage>
</organism>
<evidence type="ECO:0000256" key="9">
    <source>
        <dbReference type="ARBA" id="ARBA00023136"/>
    </source>
</evidence>
<evidence type="ECO:0000313" key="12">
    <source>
        <dbReference type="Proteomes" id="UP001482520"/>
    </source>
</evidence>
<evidence type="ECO:0000313" key="11">
    <source>
        <dbReference type="EMBL" id="MEQ7848659.1"/>
    </source>
</evidence>
<keyword evidence="8" id="KW-1278">Translocase</keyword>
<dbReference type="InterPro" id="IPR027417">
    <property type="entry name" value="P-loop_NTPase"/>
</dbReference>
<keyword evidence="9" id="KW-0472">Membrane</keyword>
<keyword evidence="7 11" id="KW-0067">ATP-binding</keyword>
<evidence type="ECO:0000256" key="8">
    <source>
        <dbReference type="ARBA" id="ARBA00022967"/>
    </source>
</evidence>
<dbReference type="PANTHER" id="PTHR43297:SF14">
    <property type="entry name" value="ATPASE AAA-TYPE CORE DOMAIN-CONTAINING PROTEIN"/>
    <property type="match status" value="1"/>
</dbReference>
<evidence type="ECO:0000256" key="4">
    <source>
        <dbReference type="ARBA" id="ARBA00022475"/>
    </source>
</evidence>
<evidence type="ECO:0000256" key="3">
    <source>
        <dbReference type="ARBA" id="ARBA00022448"/>
    </source>
</evidence>
<evidence type="ECO:0000256" key="2">
    <source>
        <dbReference type="ARBA" id="ARBA00005417"/>
    </source>
</evidence>
<dbReference type="GO" id="GO:0005524">
    <property type="term" value="F:ATP binding"/>
    <property type="evidence" value="ECO:0007669"/>
    <property type="project" value="UniProtKB-KW"/>
</dbReference>
<evidence type="ECO:0000256" key="5">
    <source>
        <dbReference type="ARBA" id="ARBA00022519"/>
    </source>
</evidence>
<evidence type="ECO:0000259" key="10">
    <source>
        <dbReference type="PROSITE" id="PS50893"/>
    </source>
</evidence>
<dbReference type="RefSeq" id="WP_349805173.1">
    <property type="nucleotide sequence ID" value="NZ_JBEGDP010000019.1"/>
</dbReference>
<evidence type="ECO:0000256" key="7">
    <source>
        <dbReference type="ARBA" id="ARBA00022840"/>
    </source>
</evidence>
<dbReference type="Gene3D" id="3.40.50.300">
    <property type="entry name" value="P-loop containing nucleotide triphosphate hydrolases"/>
    <property type="match status" value="1"/>
</dbReference>
<dbReference type="InterPro" id="IPR003593">
    <property type="entry name" value="AAA+_ATPase"/>
</dbReference>
<evidence type="ECO:0000256" key="1">
    <source>
        <dbReference type="ARBA" id="ARBA00004202"/>
    </source>
</evidence>
<feature type="domain" description="ABC transporter" evidence="10">
    <location>
        <begin position="2"/>
        <end position="226"/>
    </location>
</feature>
<dbReference type="PANTHER" id="PTHR43297">
    <property type="entry name" value="OLIGOPEPTIDE TRANSPORT ATP-BINDING PROTEIN APPD"/>
    <property type="match status" value="1"/>
</dbReference>
<accession>A0ABV1P1P8</accession>
<dbReference type="Pfam" id="PF00005">
    <property type="entry name" value="ABC_tran"/>
    <property type="match status" value="1"/>
</dbReference>
<keyword evidence="6" id="KW-0547">Nucleotide-binding</keyword>
<protein>
    <submittedName>
        <fullName evidence="11">ATP-binding cassette domain-containing protein</fullName>
    </submittedName>
</protein>
<keyword evidence="12" id="KW-1185">Reference proteome</keyword>
<keyword evidence="5" id="KW-0997">Cell inner membrane</keyword>
<dbReference type="InterPro" id="IPR003439">
    <property type="entry name" value="ABC_transporter-like_ATP-bd"/>
</dbReference>
<evidence type="ECO:0000256" key="6">
    <source>
        <dbReference type="ARBA" id="ARBA00022741"/>
    </source>
</evidence>
<name>A0ABV1P1P8_9ACTN</name>